<sequence length="552" mass="59293">MSATAAPAWRELDIDKLFLGFCLFVPLTALTIFFAYPLLTVVTRSLTEADGGIGIGNYIRILNAPSFWRATVNSLVMSLSTTAAVLMCGLVVAYAVHRCKVPGRALLLGAVSLPLLAPSLVQGLGLIFLLGRNGIVTKTTGLDINIYGFWGLLIANGLYALPQAVLIIGAALRAADARIYEAAEILGTSGFRKFVDITLPNIKFGLLSAGFIVFTVTITDFGNAATIGGDYAILATEIYNQVVGQMNFNLGAVVGILLLLPTILSFYLERVASQRQFGSVSDSAVPLVPTFTPKRDVPMTLAAWLVALLPVVTVAIVIYGSFVWLWPYRFDLTLKHYAVKVAGGYDPLWTTVQISIVAGVIGSLMLFALGFSLQRLPRHIVKPIYFLCLLPAAVPGLVLGLAYIFAFNVPGLPVYALYGTATLLAICNVTHYWTQGFLTTMTGLRQVPPTLEESAACLGASLPRLVRDVIVPSMAPTLVSVFFFMFMRSMVTLSAVIFLITASVSVASVSIMRLDEAGFTSQAAAYATCTMGIVVVASVLMRACLWALKRKQ</sequence>
<feature type="transmembrane region" description="Helical" evidence="5">
    <location>
        <begin position="105"/>
        <end position="129"/>
    </location>
</feature>
<evidence type="ECO:0000259" key="6">
    <source>
        <dbReference type="PROSITE" id="PS50928"/>
    </source>
</evidence>
<proteinExistence type="inferred from homology"/>
<keyword evidence="2 5" id="KW-0812">Transmembrane</keyword>
<dbReference type="RefSeq" id="WP_167671950.1">
    <property type="nucleotide sequence ID" value="NZ_JAATJS010000002.1"/>
</dbReference>
<dbReference type="PROSITE" id="PS50928">
    <property type="entry name" value="ABC_TM1"/>
    <property type="match status" value="2"/>
</dbReference>
<dbReference type="Proteomes" id="UP000707352">
    <property type="component" value="Unassembled WGS sequence"/>
</dbReference>
<dbReference type="SUPFAM" id="SSF161098">
    <property type="entry name" value="MetI-like"/>
    <property type="match status" value="2"/>
</dbReference>
<organism evidence="7 8">
    <name type="scientific">Microvirga terricola</name>
    <dbReference type="NCBI Taxonomy" id="2719797"/>
    <lineage>
        <taxon>Bacteria</taxon>
        <taxon>Pseudomonadati</taxon>
        <taxon>Pseudomonadota</taxon>
        <taxon>Alphaproteobacteria</taxon>
        <taxon>Hyphomicrobiales</taxon>
        <taxon>Methylobacteriaceae</taxon>
        <taxon>Microvirga</taxon>
    </lineage>
</organism>
<evidence type="ECO:0000256" key="3">
    <source>
        <dbReference type="ARBA" id="ARBA00022989"/>
    </source>
</evidence>
<feature type="domain" description="ABC transmembrane type-1" evidence="6">
    <location>
        <begin position="348"/>
        <end position="541"/>
    </location>
</feature>
<evidence type="ECO:0000256" key="1">
    <source>
        <dbReference type="ARBA" id="ARBA00004651"/>
    </source>
</evidence>
<feature type="transmembrane region" description="Helical" evidence="5">
    <location>
        <begin position="149"/>
        <end position="172"/>
    </location>
</feature>
<feature type="transmembrane region" description="Helical" evidence="5">
    <location>
        <begin position="75"/>
        <end position="96"/>
    </location>
</feature>
<keyword evidence="5" id="KW-0813">Transport</keyword>
<dbReference type="Pfam" id="PF00528">
    <property type="entry name" value="BPD_transp_1"/>
    <property type="match status" value="2"/>
</dbReference>
<evidence type="ECO:0000313" key="8">
    <source>
        <dbReference type="Proteomes" id="UP000707352"/>
    </source>
</evidence>
<dbReference type="InterPro" id="IPR000515">
    <property type="entry name" value="MetI-like"/>
</dbReference>
<keyword evidence="4 5" id="KW-0472">Membrane</keyword>
<gene>
    <name evidence="7" type="ORF">HB375_05355</name>
</gene>
<feature type="transmembrane region" description="Helical" evidence="5">
    <location>
        <begin position="524"/>
        <end position="548"/>
    </location>
</feature>
<evidence type="ECO:0000256" key="2">
    <source>
        <dbReference type="ARBA" id="ARBA00022692"/>
    </source>
</evidence>
<feature type="transmembrane region" description="Helical" evidence="5">
    <location>
        <begin position="348"/>
        <end position="372"/>
    </location>
</feature>
<dbReference type="Gene3D" id="1.10.3720.10">
    <property type="entry name" value="MetI-like"/>
    <property type="match status" value="2"/>
</dbReference>
<keyword evidence="3 5" id="KW-1133">Transmembrane helix</keyword>
<accession>A0ABX0VAL2</accession>
<feature type="transmembrane region" description="Helical" evidence="5">
    <location>
        <begin position="493"/>
        <end position="512"/>
    </location>
</feature>
<dbReference type="InterPro" id="IPR035906">
    <property type="entry name" value="MetI-like_sf"/>
</dbReference>
<protein>
    <submittedName>
        <fullName evidence="7">ABC transporter permease subunit</fullName>
    </submittedName>
</protein>
<comment type="similarity">
    <text evidence="5">Belongs to the binding-protein-dependent transport system permease family.</text>
</comment>
<name>A0ABX0VAL2_9HYPH</name>
<evidence type="ECO:0000313" key="7">
    <source>
        <dbReference type="EMBL" id="NIX76040.1"/>
    </source>
</evidence>
<comment type="caution">
    <text evidence="7">The sequence shown here is derived from an EMBL/GenBank/DDBJ whole genome shotgun (WGS) entry which is preliminary data.</text>
</comment>
<feature type="transmembrane region" description="Helical" evidence="5">
    <location>
        <begin position="384"/>
        <end position="406"/>
    </location>
</feature>
<feature type="transmembrane region" description="Helical" evidence="5">
    <location>
        <begin position="17"/>
        <end position="39"/>
    </location>
</feature>
<comment type="subcellular location">
    <subcellularLocation>
        <location evidence="1 5">Cell membrane</location>
        <topology evidence="1 5">Multi-pass membrane protein</topology>
    </subcellularLocation>
</comment>
<dbReference type="PANTHER" id="PTHR43496:SF1">
    <property type="entry name" value="POLYGALACTURONAN_RHAMNOGALACTURONAN TRANSPORT SYSTEM PERMEASE PROTEIN YTEP"/>
    <property type="match status" value="1"/>
</dbReference>
<keyword evidence="8" id="KW-1185">Reference proteome</keyword>
<evidence type="ECO:0000256" key="5">
    <source>
        <dbReference type="RuleBase" id="RU363032"/>
    </source>
</evidence>
<feature type="transmembrane region" description="Helical" evidence="5">
    <location>
        <begin position="301"/>
        <end position="328"/>
    </location>
</feature>
<reference evidence="7 8" key="1">
    <citation type="submission" date="2020-03" db="EMBL/GenBank/DDBJ databases">
        <title>The genome sequence of Microvirga sp. c23x22.</title>
        <authorList>
            <person name="Zhang X."/>
        </authorList>
    </citation>
    <scope>NUCLEOTIDE SEQUENCE [LARGE SCALE GENOMIC DNA]</scope>
    <source>
        <strain evidence="8">c23x22</strain>
    </source>
</reference>
<evidence type="ECO:0000256" key="4">
    <source>
        <dbReference type="ARBA" id="ARBA00023136"/>
    </source>
</evidence>
<feature type="transmembrane region" description="Helical" evidence="5">
    <location>
        <begin position="204"/>
        <end position="228"/>
    </location>
</feature>
<dbReference type="PANTHER" id="PTHR43496">
    <property type="entry name" value="PROTEIN LPLB"/>
    <property type="match status" value="1"/>
</dbReference>
<feature type="transmembrane region" description="Helical" evidence="5">
    <location>
        <begin position="248"/>
        <end position="268"/>
    </location>
</feature>
<dbReference type="EMBL" id="JAATJS010000002">
    <property type="protein sequence ID" value="NIX76040.1"/>
    <property type="molecule type" value="Genomic_DNA"/>
</dbReference>
<feature type="domain" description="ABC transmembrane type-1" evidence="6">
    <location>
        <begin position="71"/>
        <end position="269"/>
    </location>
</feature>
<dbReference type="CDD" id="cd06261">
    <property type="entry name" value="TM_PBP2"/>
    <property type="match status" value="2"/>
</dbReference>